<accession>A0A1B0A3A1</accession>
<evidence type="ECO:0000313" key="2">
    <source>
        <dbReference type="Proteomes" id="UP000092445"/>
    </source>
</evidence>
<name>A0A1B0A3A1_GLOPL</name>
<protein>
    <submittedName>
        <fullName evidence="1">Uncharacterized protein</fullName>
    </submittedName>
</protein>
<dbReference type="Proteomes" id="UP000092445">
    <property type="component" value="Unassembled WGS sequence"/>
</dbReference>
<dbReference type="EnsemblMetazoa" id="GPAI033134-RA">
    <property type="protein sequence ID" value="GPAI033134-PA"/>
    <property type="gene ID" value="GPAI033134"/>
</dbReference>
<dbReference type="VEuPathDB" id="VectorBase:GPAI033134"/>
<reference evidence="2" key="1">
    <citation type="submission" date="2014-03" db="EMBL/GenBank/DDBJ databases">
        <authorList>
            <person name="Aksoy S."/>
            <person name="Warren W."/>
            <person name="Wilson R.K."/>
        </authorList>
    </citation>
    <scope>NUCLEOTIDE SEQUENCE [LARGE SCALE GENOMIC DNA]</scope>
    <source>
        <strain evidence="2">IAEA</strain>
    </source>
</reference>
<keyword evidence="2" id="KW-1185">Reference proteome</keyword>
<reference evidence="1" key="2">
    <citation type="submission" date="2020-05" db="UniProtKB">
        <authorList>
            <consortium name="EnsemblMetazoa"/>
        </authorList>
    </citation>
    <scope>IDENTIFICATION</scope>
    <source>
        <strain evidence="1">IAEA</strain>
    </source>
</reference>
<organism evidence="1 2">
    <name type="scientific">Glossina pallidipes</name>
    <name type="common">Tsetse fly</name>
    <dbReference type="NCBI Taxonomy" id="7398"/>
    <lineage>
        <taxon>Eukaryota</taxon>
        <taxon>Metazoa</taxon>
        <taxon>Ecdysozoa</taxon>
        <taxon>Arthropoda</taxon>
        <taxon>Hexapoda</taxon>
        <taxon>Insecta</taxon>
        <taxon>Pterygota</taxon>
        <taxon>Neoptera</taxon>
        <taxon>Endopterygota</taxon>
        <taxon>Diptera</taxon>
        <taxon>Brachycera</taxon>
        <taxon>Muscomorpha</taxon>
        <taxon>Hippoboscoidea</taxon>
        <taxon>Glossinidae</taxon>
        <taxon>Glossina</taxon>
    </lineage>
</organism>
<evidence type="ECO:0000313" key="1">
    <source>
        <dbReference type="EnsemblMetazoa" id="GPAI033134-PA"/>
    </source>
</evidence>
<sequence length="219" mass="23935">MGEERFTNSKEGSSNSVARETQFTIKICLLGAYVVNKETGILEVRLESGADIDKIALRSRLELKMRSTLYRIISGNLGIGPSRFATDSGSVSSSLFLTVGDDKFNSCSSSDSVDSLISWLPEVFREIPMDLPISNVLRDPDKASLENFGRELRPNPKMSMAYTGRSLDNASKFKTHKATPAPNPCNITTGTSRESVFKLRVHTLSASPIAGPTSTKKPR</sequence>
<dbReference type="AlphaFoldDB" id="A0A1B0A3A1"/>
<proteinExistence type="predicted"/>